<reference evidence="12" key="1">
    <citation type="submission" date="2011-07" db="EMBL/GenBank/DDBJ databases">
        <authorList>
            <consortium name="Caenorhabditis brenneri Sequencing and Analysis Consortium"/>
            <person name="Wilson R.K."/>
        </authorList>
    </citation>
    <scope>NUCLEOTIDE SEQUENCE [LARGE SCALE GENOMIC DNA]</scope>
    <source>
        <strain evidence="12">PB2801</strain>
    </source>
</reference>
<feature type="compositionally biased region" description="Basic and acidic residues" evidence="7">
    <location>
        <begin position="198"/>
        <end position="215"/>
    </location>
</feature>
<dbReference type="SUPFAM" id="SSF52540">
    <property type="entry name" value="P-loop containing nucleoside triphosphate hydrolases"/>
    <property type="match status" value="1"/>
</dbReference>
<dbReference type="GO" id="GO:0005524">
    <property type="term" value="F:ATP binding"/>
    <property type="evidence" value="ECO:0007669"/>
    <property type="project" value="UniProtKB-KW"/>
</dbReference>
<evidence type="ECO:0000256" key="4">
    <source>
        <dbReference type="ARBA" id="ARBA00022840"/>
    </source>
</evidence>
<evidence type="ECO:0000313" key="11">
    <source>
        <dbReference type="EMBL" id="EGT39229.1"/>
    </source>
</evidence>
<dbReference type="PROSITE" id="PS50929">
    <property type="entry name" value="ABC_TM1F"/>
    <property type="match status" value="1"/>
</dbReference>
<dbReference type="InterPro" id="IPR017871">
    <property type="entry name" value="ABC_transporter-like_CS"/>
</dbReference>
<evidence type="ECO:0000259" key="9">
    <source>
        <dbReference type="PROSITE" id="PS50893"/>
    </source>
</evidence>
<proteinExistence type="predicted"/>
<dbReference type="PIRSF" id="PIRSF002773">
    <property type="entry name" value="ABC_prm/ATPase_B"/>
    <property type="match status" value="1"/>
</dbReference>
<dbReference type="OrthoDB" id="6500128at2759"/>
<dbReference type="HOGENOM" id="CLU_000604_84_3_1"/>
<feature type="domain" description="ABC transporter" evidence="9">
    <location>
        <begin position="555"/>
        <end position="791"/>
    </location>
</feature>
<feature type="compositionally biased region" description="Low complexity" evidence="7">
    <location>
        <begin position="160"/>
        <end position="197"/>
    </location>
</feature>
<dbReference type="AlphaFoldDB" id="G0NWR1"/>
<evidence type="ECO:0000256" key="3">
    <source>
        <dbReference type="ARBA" id="ARBA00022741"/>
    </source>
</evidence>
<evidence type="ECO:0000259" key="10">
    <source>
        <dbReference type="PROSITE" id="PS50929"/>
    </source>
</evidence>
<keyword evidence="5 8" id="KW-1133">Transmembrane helix</keyword>
<evidence type="ECO:0000313" key="12">
    <source>
        <dbReference type="Proteomes" id="UP000008068"/>
    </source>
</evidence>
<name>G0NWR1_CAEBE</name>
<accession>G0NWR1</accession>
<dbReference type="Proteomes" id="UP000008068">
    <property type="component" value="Unassembled WGS sequence"/>
</dbReference>
<keyword evidence="6 8" id="KW-0472">Membrane</keyword>
<dbReference type="InParanoid" id="G0NWR1"/>
<evidence type="ECO:0000256" key="5">
    <source>
        <dbReference type="ARBA" id="ARBA00022989"/>
    </source>
</evidence>
<dbReference type="CDD" id="cd03249">
    <property type="entry name" value="ABC_MTABC3_MDL1_MDL2"/>
    <property type="match status" value="1"/>
</dbReference>
<feature type="transmembrane region" description="Helical" evidence="8">
    <location>
        <begin position="87"/>
        <end position="108"/>
    </location>
</feature>
<protein>
    <submittedName>
        <fullName evidence="11">CBN-HAF-7 protein</fullName>
    </submittedName>
</protein>
<dbReference type="GO" id="GO:0016887">
    <property type="term" value="F:ATP hydrolysis activity"/>
    <property type="evidence" value="ECO:0007669"/>
    <property type="project" value="InterPro"/>
</dbReference>
<dbReference type="Gene3D" id="3.40.50.300">
    <property type="entry name" value="P-loop containing nucleotide triphosphate hydrolases"/>
    <property type="match status" value="1"/>
</dbReference>
<feature type="transmembrane region" description="Helical" evidence="8">
    <location>
        <begin position="120"/>
        <end position="138"/>
    </location>
</feature>
<evidence type="ECO:0000256" key="1">
    <source>
        <dbReference type="ARBA" id="ARBA00004141"/>
    </source>
</evidence>
<dbReference type="SUPFAM" id="SSF90123">
    <property type="entry name" value="ABC transporter transmembrane region"/>
    <property type="match status" value="1"/>
</dbReference>
<dbReference type="eggNOG" id="KOG0058">
    <property type="taxonomic scope" value="Eukaryota"/>
</dbReference>
<dbReference type="InterPro" id="IPR036640">
    <property type="entry name" value="ABC1_TM_sf"/>
</dbReference>
<dbReference type="CDD" id="cd18572">
    <property type="entry name" value="ABC_6TM_TAP"/>
    <property type="match status" value="1"/>
</dbReference>
<feature type="transmembrane region" description="Helical" evidence="8">
    <location>
        <begin position="372"/>
        <end position="393"/>
    </location>
</feature>
<gene>
    <name evidence="11" type="primary">Cbn-haf-7</name>
    <name evidence="11" type="ORF">CAEBREN_01809</name>
</gene>
<dbReference type="PROSITE" id="PS50893">
    <property type="entry name" value="ABC_TRANSPORTER_2"/>
    <property type="match status" value="1"/>
</dbReference>
<feature type="transmembrane region" description="Helical" evidence="8">
    <location>
        <begin position="9"/>
        <end position="28"/>
    </location>
</feature>
<dbReference type="InterPro" id="IPR003593">
    <property type="entry name" value="AAA+_ATPase"/>
</dbReference>
<keyword evidence="4" id="KW-0067">ATP-binding</keyword>
<dbReference type="Pfam" id="PF00664">
    <property type="entry name" value="ABC_membrane"/>
    <property type="match status" value="1"/>
</dbReference>
<feature type="domain" description="ABC transmembrane type-1" evidence="10">
    <location>
        <begin position="245"/>
        <end position="522"/>
    </location>
</feature>
<dbReference type="InterPro" id="IPR011527">
    <property type="entry name" value="ABC1_TM_dom"/>
</dbReference>
<feature type="transmembrane region" description="Helical" evidence="8">
    <location>
        <begin position="236"/>
        <end position="255"/>
    </location>
</feature>
<dbReference type="PANTHER" id="PTHR43394">
    <property type="entry name" value="ATP-DEPENDENT PERMEASE MDL1, MITOCHONDRIAL"/>
    <property type="match status" value="1"/>
</dbReference>
<organism evidence="12">
    <name type="scientific">Caenorhabditis brenneri</name>
    <name type="common">Nematode worm</name>
    <dbReference type="NCBI Taxonomy" id="135651"/>
    <lineage>
        <taxon>Eukaryota</taxon>
        <taxon>Metazoa</taxon>
        <taxon>Ecdysozoa</taxon>
        <taxon>Nematoda</taxon>
        <taxon>Chromadorea</taxon>
        <taxon>Rhabditida</taxon>
        <taxon>Rhabditina</taxon>
        <taxon>Rhabditomorpha</taxon>
        <taxon>Rhabditoidea</taxon>
        <taxon>Rhabditidae</taxon>
        <taxon>Peloderinae</taxon>
        <taxon>Caenorhabditis</taxon>
    </lineage>
</organism>
<dbReference type="Pfam" id="PF00005">
    <property type="entry name" value="ABC_tran"/>
    <property type="match status" value="1"/>
</dbReference>
<dbReference type="GO" id="GO:0016020">
    <property type="term" value="C:membrane"/>
    <property type="evidence" value="ECO:0007669"/>
    <property type="project" value="UniProtKB-SubCell"/>
</dbReference>
<feature type="region of interest" description="Disordered" evidence="7">
    <location>
        <begin position="155"/>
        <end position="215"/>
    </location>
</feature>
<dbReference type="Gene3D" id="1.20.1560.10">
    <property type="entry name" value="ABC transporter type 1, transmembrane domain"/>
    <property type="match status" value="1"/>
</dbReference>
<dbReference type="FunFam" id="3.40.50.300:FF:000218">
    <property type="entry name" value="Multidrug ABC transporter ATP-binding protein"/>
    <property type="match status" value="1"/>
</dbReference>
<dbReference type="EMBL" id="GL379966">
    <property type="protein sequence ID" value="EGT39229.1"/>
    <property type="molecule type" value="Genomic_DNA"/>
</dbReference>
<dbReference type="PANTHER" id="PTHR43394:SF1">
    <property type="entry name" value="ATP-BINDING CASSETTE SUB-FAMILY B MEMBER 10, MITOCHONDRIAL"/>
    <property type="match status" value="1"/>
</dbReference>
<dbReference type="OMA" id="IPYYINP"/>
<dbReference type="FunFam" id="1.20.1560.10:FF:000154">
    <property type="entry name" value="HAlF transporter (PGP related)"/>
    <property type="match status" value="1"/>
</dbReference>
<evidence type="ECO:0000256" key="2">
    <source>
        <dbReference type="ARBA" id="ARBA00022692"/>
    </source>
</evidence>
<comment type="subcellular location">
    <subcellularLocation>
        <location evidence="1">Membrane</location>
        <topology evidence="1">Multi-pass membrane protein</topology>
    </subcellularLocation>
</comment>
<sequence>MRNLILKLLLLLHVIFDVTITLIALGFYSPGWHFNLDSIFSTFNFSRYSYWTSPLDYVALSLLRQVSLLIAIIIVRRGKSEKLKKWMLIYDILGIIGYMIAVLKLLIFDETPENMKYPGVYMNTGSSIFLTFSLPFVIRKTLLNKKNGDVEYERLNENQENSTNVENGTTSNGTSNGTSNETATSTSTPSTSSSSESTENKKDEEEDDAVTKEEKEKRLPLSKHLWQIVKLCGKQWKWFTAAYSLLLIDCILNLIEPALYSQMMSTAIQMKSFDILKKACLVLAIVQFSEATCNTVRYICMQYAERLTARNIRIGLFKSILHQDISFFDENKTGQLMSRITHDSESISNSLPVYIETTTNNLFMLFGSAPIMFYYSWQLSISTFITFPITLLMTKYYGLFVEKLSEKENDATAVSNETVEEVLSAIRTVRSFAAEKMEHSRYTRNTDAWFKISIKSVIVGTFYNYFWATMWNIEDVVIYLYGGYLTLNGRMAPEALLTYVFYHWRLHAALNAFSSLFSDVMKTIGSSRKVIHIMNRHPELDYEVGTETPEVVGNIIFEDVEFAYPTRKTAKVLNGISLSIEPGKTIALVGPSGNGKSTLVSLIQQFYAPQSGQILLDGTPVQNIDHHHYHTKIALVAQEPTLFSGTIRENILYGIEDGTDEDMMRVSEMANVHEFVSKMEKGYDTKCGEKGVQMSGGQKQRIAIARALIRNPRVLILDEATSALDADSESMVQEALNRCARERTVVVIAHRLSTVRSADRIAVIEKGNVTEMGNHEELMKNESGLYYKLVSKQLGLDVKKEEKEEKPIVDFF</sequence>
<evidence type="ECO:0000256" key="7">
    <source>
        <dbReference type="SAM" id="MobiDB-lite"/>
    </source>
</evidence>
<dbReference type="GO" id="GO:0015421">
    <property type="term" value="F:ABC-type oligopeptide transporter activity"/>
    <property type="evidence" value="ECO:0007669"/>
    <property type="project" value="TreeGrafter"/>
</dbReference>
<keyword evidence="3" id="KW-0547">Nucleotide-binding</keyword>
<dbReference type="PROSITE" id="PS00211">
    <property type="entry name" value="ABC_TRANSPORTER_1"/>
    <property type="match status" value="1"/>
</dbReference>
<dbReference type="InterPro" id="IPR039421">
    <property type="entry name" value="Type_1_exporter"/>
</dbReference>
<dbReference type="FunCoup" id="G0NWR1">
    <property type="interactions" value="138"/>
</dbReference>
<dbReference type="InterPro" id="IPR003439">
    <property type="entry name" value="ABC_transporter-like_ATP-bd"/>
</dbReference>
<feature type="transmembrane region" description="Helical" evidence="8">
    <location>
        <begin position="57"/>
        <end position="75"/>
    </location>
</feature>
<dbReference type="SMART" id="SM00382">
    <property type="entry name" value="AAA"/>
    <property type="match status" value="1"/>
</dbReference>
<keyword evidence="12" id="KW-1185">Reference proteome</keyword>
<evidence type="ECO:0000256" key="8">
    <source>
        <dbReference type="SAM" id="Phobius"/>
    </source>
</evidence>
<keyword evidence="2 8" id="KW-0812">Transmembrane</keyword>
<dbReference type="STRING" id="135651.G0NWR1"/>
<dbReference type="InterPro" id="IPR027417">
    <property type="entry name" value="P-loop_NTPase"/>
</dbReference>
<evidence type="ECO:0000256" key="6">
    <source>
        <dbReference type="ARBA" id="ARBA00023136"/>
    </source>
</evidence>